<dbReference type="SMART" id="SM01290">
    <property type="entry name" value="N-glycanase_N"/>
    <property type="match status" value="1"/>
</dbReference>
<gene>
    <name evidence="4" type="ORF">POL58_09885</name>
</gene>
<dbReference type="SUPFAM" id="SSF49742">
    <property type="entry name" value="PHM/PNGase F"/>
    <property type="match status" value="1"/>
</dbReference>
<protein>
    <submittedName>
        <fullName evidence="4">Peptide-N-glycosidase F-related protein</fullName>
    </submittedName>
</protein>
<evidence type="ECO:0000259" key="3">
    <source>
        <dbReference type="SMART" id="SM01290"/>
    </source>
</evidence>
<dbReference type="EMBL" id="JAQNDN010000003">
    <property type="protein sequence ID" value="MDC0668048.1"/>
    <property type="molecule type" value="Genomic_DNA"/>
</dbReference>
<feature type="domain" description="Peptide-N-glycosidase F N-terminal" evidence="3">
    <location>
        <begin position="84"/>
        <end position="234"/>
    </location>
</feature>
<keyword evidence="1" id="KW-1015">Disulfide bond</keyword>
<dbReference type="Gene3D" id="2.60.120.230">
    <property type="match status" value="2"/>
</dbReference>
<dbReference type="Proteomes" id="UP001217838">
    <property type="component" value="Unassembled WGS sequence"/>
</dbReference>
<name>A0ABT5B3J5_9BACT</name>
<dbReference type="InterPro" id="IPR014784">
    <property type="entry name" value="Cu2_ascorb_mOase-like_C"/>
</dbReference>
<dbReference type="Pfam" id="PF09113">
    <property type="entry name" value="N-glycanase_C"/>
    <property type="match status" value="1"/>
</dbReference>
<reference evidence="4 5" key="1">
    <citation type="submission" date="2022-11" db="EMBL/GenBank/DDBJ databases">
        <title>Minimal conservation of predation-associated metabolite biosynthetic gene clusters underscores biosynthetic potential of Myxococcota including descriptions for ten novel species: Archangium lansinium sp. nov., Myxococcus landrumus sp. nov., Nannocystis bai.</title>
        <authorList>
            <person name="Ahearne A."/>
            <person name="Stevens C."/>
            <person name="Dowd S."/>
        </authorList>
    </citation>
    <scope>NUCLEOTIDE SEQUENCE [LARGE SCALE GENOMIC DNA]</scope>
    <source>
        <strain evidence="4 5">NCELM</strain>
    </source>
</reference>
<proteinExistence type="predicted"/>
<dbReference type="Pfam" id="PF09112">
    <property type="entry name" value="N-glycanase_N"/>
    <property type="match status" value="1"/>
</dbReference>
<feature type="region of interest" description="Disordered" evidence="2">
    <location>
        <begin position="19"/>
        <end position="83"/>
    </location>
</feature>
<comment type="caution">
    <text evidence="4">The sequence shown here is derived from an EMBL/GenBank/DDBJ whole genome shotgun (WGS) entry which is preliminary data.</text>
</comment>
<accession>A0ABT5B3J5</accession>
<dbReference type="InterPro" id="IPR015196">
    <property type="entry name" value="PngaseF_N"/>
</dbReference>
<dbReference type="PROSITE" id="PS51257">
    <property type="entry name" value="PROKAR_LIPOPROTEIN"/>
    <property type="match status" value="1"/>
</dbReference>
<dbReference type="RefSeq" id="WP_271996770.1">
    <property type="nucleotide sequence ID" value="NZ_JAQNDN010000003.1"/>
</dbReference>
<organism evidence="4 5">
    <name type="scientific">Nannocystis radixulma</name>
    <dbReference type="NCBI Taxonomy" id="2995305"/>
    <lineage>
        <taxon>Bacteria</taxon>
        <taxon>Pseudomonadati</taxon>
        <taxon>Myxococcota</taxon>
        <taxon>Polyangia</taxon>
        <taxon>Nannocystales</taxon>
        <taxon>Nannocystaceae</taxon>
        <taxon>Nannocystis</taxon>
    </lineage>
</organism>
<dbReference type="InterPro" id="IPR008977">
    <property type="entry name" value="PHM/PNGase_F_dom_sf"/>
</dbReference>
<evidence type="ECO:0000256" key="1">
    <source>
        <dbReference type="ARBA" id="ARBA00023157"/>
    </source>
</evidence>
<dbReference type="InterPro" id="IPR015197">
    <property type="entry name" value="PngaseF_C"/>
</dbReference>
<evidence type="ECO:0000313" key="5">
    <source>
        <dbReference type="Proteomes" id="UP001217838"/>
    </source>
</evidence>
<feature type="compositionally biased region" description="Low complexity" evidence="2">
    <location>
        <begin position="24"/>
        <end position="76"/>
    </location>
</feature>
<sequence length="420" mass="45447">MNLRRVSPCLLVLLAACNNPPPTGESTGEATATETTSATGETTGTGEGTEPTTTSTATDALTEGTDGTDSTDSTGDGPPPAPEVLTVLEDIVFYDGYAATVDEPIPDGVIRHNNALVATRFTEEMLAKVQTTVTLGVIVGALCDNYDRLGGVNLALVPKGAQTYVPAEVDRIEVARFITPFMDMNKHPMTVPYQWDASNLVPILKDPDLLAEYDFWFELNIFGVPYAANNEIAGCADRNDTQLGTLLIHTDSKKPAQEFGVLVPLAISEDFNNYGEGASDELGTTRKTIQFELPADTTDAQLVLITSNHGANAGGEEYIRREHHVYVDGEMVLQYKPGRTSCEPFRDFNTQGNGIYGPYPKSDAEWQSFSNWCPGDVIDTRIIPWGAQSAGMHEFVIDVPDATFVDAQGNFPFSLYVQAQ</sequence>
<evidence type="ECO:0000256" key="2">
    <source>
        <dbReference type="SAM" id="MobiDB-lite"/>
    </source>
</evidence>
<keyword evidence="5" id="KW-1185">Reference proteome</keyword>
<evidence type="ECO:0000313" key="4">
    <source>
        <dbReference type="EMBL" id="MDC0668048.1"/>
    </source>
</evidence>